<evidence type="ECO:0000256" key="1">
    <source>
        <dbReference type="ARBA" id="ARBA00006525"/>
    </source>
</evidence>
<feature type="domain" description="Smf/DprA SLOG" evidence="2">
    <location>
        <begin position="118"/>
        <end position="311"/>
    </location>
</feature>
<dbReference type="PANTHER" id="PTHR43022:SF1">
    <property type="entry name" value="PROTEIN SMF"/>
    <property type="match status" value="1"/>
</dbReference>
<sequence>MDETLLVAAAYLSRVAEPANLAVYEFVTEYGLAEAARLIRRGDVPEPVARATDARRAHADPEVDLAAAARNEIRLITADDPAWPHFAFSALHGATNRYRRRRAASSTATEEQRFACVPPLALWLKGAGDLQTAGLHSAAIVGSRASTAYGNQVAAELAYALGRRDITVVSGGAFGIDAAAHRGVLAAEGPSVLVSAAGLDRPYPSGNAALYDRTAELGVLVSERPPGSAPFRQRFLSRNRLIAALGTVTVVVEAARRSGALNTARHARTLGRRVLAVPGPITSTMSTGCHELLAREEHPAGVVISVDDVVRSCGSMNASQPERPDSSALTGESGRFGATGAIGVRRGEAGGAALGQSDRRGALGEVEIDLLEGFPPTDVVTEAELSYLSGVPMMFVAAGLRALTDCGLVLQTSTGFRLVPQADRGSDG</sequence>
<evidence type="ECO:0000313" key="4">
    <source>
        <dbReference type="Proteomes" id="UP001056336"/>
    </source>
</evidence>
<evidence type="ECO:0000259" key="2">
    <source>
        <dbReference type="Pfam" id="PF02481"/>
    </source>
</evidence>
<protein>
    <submittedName>
        <fullName evidence="3">DNA-processing protein DprA</fullName>
    </submittedName>
</protein>
<evidence type="ECO:0000313" key="3">
    <source>
        <dbReference type="EMBL" id="UQX90010.1"/>
    </source>
</evidence>
<reference evidence="3" key="1">
    <citation type="journal article" date="2018" name="Int. J. Syst. Evol. Microbiol.">
        <title>Jatrophihabitans telluris sp. nov., isolated from sediment soil of lava forest wetlands and the emended description of the genus Jatrophihabitans.</title>
        <authorList>
            <person name="Lee K.C."/>
            <person name="Suh M.K."/>
            <person name="Eom M.K."/>
            <person name="Kim K.K."/>
            <person name="Kim J.S."/>
            <person name="Kim D.S."/>
            <person name="Ko S.H."/>
            <person name="Shin Y.K."/>
            <person name="Lee J.S."/>
        </authorList>
    </citation>
    <scope>NUCLEOTIDE SEQUENCE</scope>
    <source>
        <strain evidence="3">N237</strain>
    </source>
</reference>
<comment type="similarity">
    <text evidence="1">Belongs to the DprA/Smf family.</text>
</comment>
<dbReference type="NCBIfam" id="TIGR00732">
    <property type="entry name" value="dprA"/>
    <property type="match status" value="1"/>
</dbReference>
<proteinExistence type="inferred from homology"/>
<dbReference type="Proteomes" id="UP001056336">
    <property type="component" value="Chromosome"/>
</dbReference>
<name>A0ABY4R2Q4_9ACTN</name>
<dbReference type="PANTHER" id="PTHR43022">
    <property type="entry name" value="PROTEIN SMF"/>
    <property type="match status" value="1"/>
</dbReference>
<organism evidence="3 4">
    <name type="scientific">Jatrophihabitans telluris</name>
    <dbReference type="NCBI Taxonomy" id="2038343"/>
    <lineage>
        <taxon>Bacteria</taxon>
        <taxon>Bacillati</taxon>
        <taxon>Actinomycetota</taxon>
        <taxon>Actinomycetes</taxon>
        <taxon>Jatrophihabitantales</taxon>
        <taxon>Jatrophihabitantaceae</taxon>
        <taxon>Jatrophihabitans</taxon>
    </lineage>
</organism>
<gene>
    <name evidence="3" type="primary">dprA</name>
    <name evidence="3" type="ORF">M6D93_08395</name>
</gene>
<dbReference type="InterPro" id="IPR057666">
    <property type="entry name" value="DrpA_SLOG"/>
</dbReference>
<dbReference type="Gene3D" id="3.40.50.450">
    <property type="match status" value="1"/>
</dbReference>
<accession>A0ABY4R2Q4</accession>
<dbReference type="InterPro" id="IPR003488">
    <property type="entry name" value="DprA"/>
</dbReference>
<dbReference type="Pfam" id="PF02481">
    <property type="entry name" value="DNA_processg_A"/>
    <property type="match status" value="1"/>
</dbReference>
<dbReference type="EMBL" id="CP097332">
    <property type="protein sequence ID" value="UQX90010.1"/>
    <property type="molecule type" value="Genomic_DNA"/>
</dbReference>
<reference evidence="3" key="2">
    <citation type="submission" date="2022-05" db="EMBL/GenBank/DDBJ databases">
        <authorList>
            <person name="Kim J.-S."/>
            <person name="Lee K."/>
            <person name="Suh M."/>
            <person name="Eom M."/>
            <person name="Kim J.-S."/>
            <person name="Kim D.-S."/>
            <person name="Ko S.-H."/>
            <person name="Shin Y."/>
            <person name="Lee J.-S."/>
        </authorList>
    </citation>
    <scope>NUCLEOTIDE SEQUENCE</scope>
    <source>
        <strain evidence="3">N237</strain>
    </source>
</reference>
<dbReference type="RefSeq" id="WP_249773906.1">
    <property type="nucleotide sequence ID" value="NZ_CP097332.1"/>
</dbReference>
<keyword evidence="4" id="KW-1185">Reference proteome</keyword>
<dbReference type="SUPFAM" id="SSF102405">
    <property type="entry name" value="MCP/YpsA-like"/>
    <property type="match status" value="1"/>
</dbReference>